<keyword evidence="8 10" id="KW-0472">Membrane</keyword>
<dbReference type="Proteomes" id="UP000078336">
    <property type="component" value="Unassembled WGS sequence"/>
</dbReference>
<evidence type="ECO:0000256" key="4">
    <source>
        <dbReference type="ARBA" id="ARBA00022475"/>
    </source>
</evidence>
<comment type="caution">
    <text evidence="12">The sequence shown here is derived from an EMBL/GenBank/DDBJ whole genome shotgun (WGS) entry which is preliminary data.</text>
</comment>
<dbReference type="PANTHER" id="PTHR30012">
    <property type="entry name" value="GENERAL SECRETION PATHWAY PROTEIN"/>
    <property type="match status" value="1"/>
</dbReference>
<protein>
    <submittedName>
        <fullName evidence="12">Type IV fimbrial assembly protein PilC</fullName>
    </submittedName>
</protein>
<evidence type="ECO:0000256" key="5">
    <source>
        <dbReference type="ARBA" id="ARBA00022519"/>
    </source>
</evidence>
<accession>A0A178T6A3</accession>
<evidence type="ECO:0000256" key="2">
    <source>
        <dbReference type="ARBA" id="ARBA00005745"/>
    </source>
</evidence>
<proteinExistence type="inferred from homology"/>
<evidence type="ECO:0000256" key="3">
    <source>
        <dbReference type="ARBA" id="ARBA00022448"/>
    </source>
</evidence>
<dbReference type="AlphaFoldDB" id="A0A178T6A3"/>
<reference evidence="12 13" key="1">
    <citation type="submission" date="2016-03" db="EMBL/GenBank/DDBJ databases">
        <title>Spore heat resistance.</title>
        <authorList>
            <person name="Boekhorst J."/>
            <person name="Berendsen E.M."/>
            <person name="Wells-Bennik M.H."/>
            <person name="Kuipers O.P."/>
        </authorList>
    </citation>
    <scope>NUCLEOTIDE SEQUENCE [LARGE SCALE GENOMIC DNA]</scope>
    <source>
        <strain evidence="12 13">AF16</strain>
    </source>
</reference>
<keyword evidence="6 9" id="KW-0812">Transmembrane</keyword>
<evidence type="ECO:0000313" key="12">
    <source>
        <dbReference type="EMBL" id="OAO77108.1"/>
    </source>
</evidence>
<feature type="domain" description="Type II secretion system protein GspF" evidence="11">
    <location>
        <begin position="69"/>
        <end position="192"/>
    </location>
</feature>
<keyword evidence="3 9" id="KW-0813">Transport</keyword>
<dbReference type="PANTHER" id="PTHR30012:SF0">
    <property type="entry name" value="TYPE II SECRETION SYSTEM PROTEIN F-RELATED"/>
    <property type="match status" value="1"/>
</dbReference>
<dbReference type="EMBL" id="LUCQ01000138">
    <property type="protein sequence ID" value="OAO77108.1"/>
    <property type="molecule type" value="Genomic_DNA"/>
</dbReference>
<evidence type="ECO:0000256" key="8">
    <source>
        <dbReference type="ARBA" id="ARBA00023136"/>
    </source>
</evidence>
<dbReference type="PRINTS" id="PR00812">
    <property type="entry name" value="BCTERIALGSPF"/>
</dbReference>
<evidence type="ECO:0000256" key="10">
    <source>
        <dbReference type="SAM" id="Phobius"/>
    </source>
</evidence>
<feature type="transmembrane region" description="Helical" evidence="10">
    <location>
        <begin position="375"/>
        <end position="396"/>
    </location>
</feature>
<dbReference type="GO" id="GO:0009306">
    <property type="term" value="P:protein secretion"/>
    <property type="evidence" value="ECO:0007669"/>
    <property type="project" value="InterPro"/>
</dbReference>
<evidence type="ECO:0000313" key="13">
    <source>
        <dbReference type="Proteomes" id="UP000078336"/>
    </source>
</evidence>
<evidence type="ECO:0000256" key="9">
    <source>
        <dbReference type="RuleBase" id="RU003923"/>
    </source>
</evidence>
<evidence type="ECO:0000256" key="6">
    <source>
        <dbReference type="ARBA" id="ARBA00022692"/>
    </source>
</evidence>
<dbReference type="FunFam" id="1.20.81.30:FF:000001">
    <property type="entry name" value="Type II secretion system protein F"/>
    <property type="match status" value="2"/>
</dbReference>
<organism evidence="12 13">
    <name type="scientific">Anoxybacillus flavithermus</name>
    <dbReference type="NCBI Taxonomy" id="33934"/>
    <lineage>
        <taxon>Bacteria</taxon>
        <taxon>Bacillati</taxon>
        <taxon>Bacillota</taxon>
        <taxon>Bacilli</taxon>
        <taxon>Bacillales</taxon>
        <taxon>Anoxybacillaceae</taxon>
        <taxon>Anoxybacillus</taxon>
    </lineage>
</organism>
<comment type="similarity">
    <text evidence="2 9">Belongs to the GSP F family.</text>
</comment>
<feature type="transmembrane region" description="Helical" evidence="10">
    <location>
        <begin position="221"/>
        <end position="240"/>
    </location>
</feature>
<keyword evidence="13" id="KW-1185">Reference proteome</keyword>
<gene>
    <name evidence="12" type="ORF">TAF16_2304</name>
</gene>
<dbReference type="InterPro" id="IPR003004">
    <property type="entry name" value="GspF/PilC"/>
</dbReference>
<keyword evidence="4" id="KW-1003">Cell membrane</keyword>
<evidence type="ECO:0000259" key="11">
    <source>
        <dbReference type="Pfam" id="PF00482"/>
    </source>
</evidence>
<evidence type="ECO:0000256" key="1">
    <source>
        <dbReference type="ARBA" id="ARBA00004429"/>
    </source>
</evidence>
<dbReference type="PATRIC" id="fig|33934.7.peg.2634"/>
<feature type="transmembrane region" description="Helical" evidence="10">
    <location>
        <begin position="169"/>
        <end position="195"/>
    </location>
</feature>
<dbReference type="Pfam" id="PF00482">
    <property type="entry name" value="T2SSF"/>
    <property type="match status" value="2"/>
</dbReference>
<name>A0A178T6A3_9BACL</name>
<comment type="subcellular location">
    <subcellularLocation>
        <location evidence="1">Cell inner membrane</location>
        <topology evidence="1">Multi-pass membrane protein</topology>
    </subcellularLocation>
    <subcellularLocation>
        <location evidence="9">Cell membrane</location>
        <topology evidence="9">Multi-pass membrane protein</topology>
    </subcellularLocation>
</comment>
<dbReference type="InterPro" id="IPR042094">
    <property type="entry name" value="T2SS_GspF_sf"/>
</dbReference>
<keyword evidence="5" id="KW-0997">Cell inner membrane</keyword>
<dbReference type="InterPro" id="IPR018076">
    <property type="entry name" value="T2SS_GspF_dom"/>
</dbReference>
<sequence>MMAQFRYEARDMRGRVKKGTIVAPSRRDVIMKLREQRLKVIDVQEVPQTLLTKEITFGNPVKLQHFVIYLRQFATLLKAGVTIVDATRILAEQTESKALKKSLLRIEEQLRSGQPLSVAMANDSKIFPPLVINMIRAGEASGSIDETLERLADHFEKVHRTRQKIVSALAYPIVVGIIAVIVVIFLLVGVVPTFVSMFADFGADLPAITKFVLRASEVMQTYWWGVLLLLLSTYGVLMLLRRQKKTKYYLDVIVLRMPIFGGMMQKAVLARMTRTLSSLFSSAVPILQALTIVEAVVENEVVARVIRTSRDALERGESLTEPMKRHWAFPPLVTQMIAIGEQTGSLDAMLAKVADFYEAEVEAATDRLKSLIEPLMIVLLAGVVGTIVTSILVPMFDIFNHIQQ</sequence>
<dbReference type="PROSITE" id="PS00874">
    <property type="entry name" value="T2SP_F"/>
    <property type="match status" value="1"/>
</dbReference>
<keyword evidence="7 10" id="KW-1133">Transmembrane helix</keyword>
<feature type="domain" description="Type II secretion system protein GspF" evidence="11">
    <location>
        <begin position="273"/>
        <end position="394"/>
    </location>
</feature>
<dbReference type="Gene3D" id="1.20.81.30">
    <property type="entry name" value="Type II secretion system (T2SS), domain F"/>
    <property type="match status" value="2"/>
</dbReference>
<dbReference type="InterPro" id="IPR001992">
    <property type="entry name" value="T2SS_GspF/T4SS_PilC_CS"/>
</dbReference>
<dbReference type="GO" id="GO:0005886">
    <property type="term" value="C:plasma membrane"/>
    <property type="evidence" value="ECO:0007669"/>
    <property type="project" value="UniProtKB-SubCell"/>
</dbReference>
<evidence type="ECO:0000256" key="7">
    <source>
        <dbReference type="ARBA" id="ARBA00022989"/>
    </source>
</evidence>